<feature type="transmembrane region" description="Helical" evidence="1">
    <location>
        <begin position="6"/>
        <end position="24"/>
    </location>
</feature>
<proteinExistence type="predicted"/>
<gene>
    <name evidence="2" type="ORF">RhiirA4_551285</name>
</gene>
<feature type="non-terminal residue" evidence="2">
    <location>
        <position position="1"/>
    </location>
</feature>
<organism evidence="2 3">
    <name type="scientific">Rhizophagus irregularis</name>
    <dbReference type="NCBI Taxonomy" id="588596"/>
    <lineage>
        <taxon>Eukaryota</taxon>
        <taxon>Fungi</taxon>
        <taxon>Fungi incertae sedis</taxon>
        <taxon>Mucoromycota</taxon>
        <taxon>Glomeromycotina</taxon>
        <taxon>Glomeromycetes</taxon>
        <taxon>Glomerales</taxon>
        <taxon>Glomeraceae</taxon>
        <taxon>Rhizophagus</taxon>
    </lineage>
</organism>
<evidence type="ECO:0000313" key="2">
    <source>
        <dbReference type="EMBL" id="PKY62704.1"/>
    </source>
</evidence>
<accession>A0A2I1HUY6</accession>
<dbReference type="AlphaFoldDB" id="A0A2I1HUY6"/>
<keyword evidence="1" id="KW-0472">Membrane</keyword>
<comment type="caution">
    <text evidence="2">The sequence shown here is derived from an EMBL/GenBank/DDBJ whole genome shotgun (WGS) entry which is preliminary data.</text>
</comment>
<sequence length="49" mass="5770">MILTKILMILMKILKILAILIAILTKIKILRSNLNLSEYLMLIQVHYFN</sequence>
<dbReference type="EMBL" id="LLXI01007789">
    <property type="protein sequence ID" value="PKY62704.1"/>
    <property type="molecule type" value="Genomic_DNA"/>
</dbReference>
<reference evidence="2 3" key="1">
    <citation type="submission" date="2015-10" db="EMBL/GenBank/DDBJ databases">
        <title>Genome analyses suggest a sexual origin of heterokaryosis in a supposedly ancient asexual fungus.</title>
        <authorList>
            <person name="Ropars J."/>
            <person name="Sedzielewska K."/>
            <person name="Noel J."/>
            <person name="Charron P."/>
            <person name="Farinelli L."/>
            <person name="Marton T."/>
            <person name="Kruger M."/>
            <person name="Pelin A."/>
            <person name="Brachmann A."/>
            <person name="Corradi N."/>
        </authorList>
    </citation>
    <scope>NUCLEOTIDE SEQUENCE [LARGE SCALE GENOMIC DNA]</scope>
    <source>
        <strain evidence="2 3">A4</strain>
    </source>
</reference>
<keyword evidence="1" id="KW-0812">Transmembrane</keyword>
<evidence type="ECO:0000256" key="1">
    <source>
        <dbReference type="SAM" id="Phobius"/>
    </source>
</evidence>
<keyword evidence="3" id="KW-1185">Reference proteome</keyword>
<evidence type="ECO:0000313" key="3">
    <source>
        <dbReference type="Proteomes" id="UP000234323"/>
    </source>
</evidence>
<protein>
    <submittedName>
        <fullName evidence="2">Uncharacterized protein</fullName>
    </submittedName>
</protein>
<dbReference type="Proteomes" id="UP000234323">
    <property type="component" value="Unassembled WGS sequence"/>
</dbReference>
<name>A0A2I1HUY6_9GLOM</name>
<keyword evidence="1" id="KW-1133">Transmembrane helix</keyword>